<gene>
    <name evidence="1" type="ORF">GGI18_004435</name>
</gene>
<feature type="non-terminal residue" evidence="1">
    <location>
        <position position="137"/>
    </location>
</feature>
<comment type="caution">
    <text evidence="1">The sequence shown here is derived from an EMBL/GenBank/DDBJ whole genome shotgun (WGS) entry which is preliminary data.</text>
</comment>
<dbReference type="EMBL" id="JANBUK010002034">
    <property type="protein sequence ID" value="KAJ2776019.1"/>
    <property type="molecule type" value="Genomic_DNA"/>
</dbReference>
<evidence type="ECO:0000313" key="2">
    <source>
        <dbReference type="Proteomes" id="UP001140066"/>
    </source>
</evidence>
<accession>A0ACC1K990</accession>
<proteinExistence type="predicted"/>
<organism evidence="1 2">
    <name type="scientific">Coemansia linderi</name>
    <dbReference type="NCBI Taxonomy" id="2663919"/>
    <lineage>
        <taxon>Eukaryota</taxon>
        <taxon>Fungi</taxon>
        <taxon>Fungi incertae sedis</taxon>
        <taxon>Zoopagomycota</taxon>
        <taxon>Kickxellomycotina</taxon>
        <taxon>Kickxellomycetes</taxon>
        <taxon>Kickxellales</taxon>
        <taxon>Kickxellaceae</taxon>
        <taxon>Coemansia</taxon>
    </lineage>
</organism>
<dbReference type="Proteomes" id="UP001140066">
    <property type="component" value="Unassembled WGS sequence"/>
</dbReference>
<protein>
    <submittedName>
        <fullName evidence="1">Uncharacterized protein</fullName>
    </submittedName>
</protein>
<evidence type="ECO:0000313" key="1">
    <source>
        <dbReference type="EMBL" id="KAJ2776019.1"/>
    </source>
</evidence>
<reference evidence="1" key="1">
    <citation type="submission" date="2022-07" db="EMBL/GenBank/DDBJ databases">
        <title>Phylogenomic reconstructions and comparative analyses of Kickxellomycotina fungi.</title>
        <authorList>
            <person name="Reynolds N.K."/>
            <person name="Stajich J.E."/>
            <person name="Barry K."/>
            <person name="Grigoriev I.V."/>
            <person name="Crous P."/>
            <person name="Smith M.E."/>
        </authorList>
    </citation>
    <scope>NUCLEOTIDE SEQUENCE</scope>
    <source>
        <strain evidence="1">BCRC 34191</strain>
    </source>
</reference>
<keyword evidence="2" id="KW-1185">Reference proteome</keyword>
<sequence length="137" mass="15654">MGRGDSLSANPNEAYRKKAQEREAKRNKEVREKMREVAVLHKDTTKMERKIEQYRKITRVRKMTVAEKEKLQAMETELKDVLSRQKAAGIAPRKREPTDKVIGYDPMAATEARGSRTRPEDESSESGDSDDDSVDVT</sequence>
<name>A0ACC1K990_9FUNG</name>